<keyword evidence="1" id="KW-0812">Transmembrane</keyword>
<feature type="transmembrane region" description="Helical" evidence="1">
    <location>
        <begin position="88"/>
        <end position="112"/>
    </location>
</feature>
<dbReference type="GO" id="GO:0015501">
    <property type="term" value="F:glutamate:sodium symporter activity"/>
    <property type="evidence" value="ECO:0007669"/>
    <property type="project" value="InterPro"/>
</dbReference>
<reference evidence="2" key="1">
    <citation type="submission" date="2020-02" db="EMBL/GenBank/DDBJ databases">
        <title>Novel Insights Into The Classification of Staphylococcal Beta-Lactamases In Relation To The Cefazolin Inoculum Effect.</title>
        <authorList>
            <person name="Carvajal L.P."/>
            <person name="Rincon S."/>
            <person name="Echeverri A."/>
            <person name="Porras J."/>
            <person name="Rios R."/>
            <person name="Ordonez K."/>
            <person name="Seas C."/>
            <person name="Gomez-Villegas S."/>
            <person name="Diaz L."/>
            <person name="Arias C.A."/>
            <person name="Reyes J."/>
        </authorList>
    </citation>
    <scope>NUCLEOTIDE SEQUENCE</scope>
    <source>
        <strain evidence="2">UG241</strain>
    </source>
</reference>
<evidence type="ECO:0000313" key="2">
    <source>
        <dbReference type="EMBL" id="NGG26464.1"/>
    </source>
</evidence>
<dbReference type="GO" id="GO:0015813">
    <property type="term" value="P:L-glutamate transmembrane transport"/>
    <property type="evidence" value="ECO:0007669"/>
    <property type="project" value="InterPro"/>
</dbReference>
<keyword evidence="1" id="KW-1133">Transmembrane helix</keyword>
<dbReference type="AlphaFoldDB" id="A0A6G4N741"/>
<name>A0A6G4N741_STAAU</name>
<dbReference type="PANTHER" id="PTHR36178:SF1">
    <property type="entry name" value="SODIUM_GLUTAMATE SYMPORTER"/>
    <property type="match status" value="1"/>
</dbReference>
<gene>
    <name evidence="2" type="ORF">G0Y31_10820</name>
</gene>
<organism evidence="2">
    <name type="scientific">Staphylococcus aureus</name>
    <dbReference type="NCBI Taxonomy" id="1280"/>
    <lineage>
        <taxon>Bacteria</taxon>
        <taxon>Bacillati</taxon>
        <taxon>Bacillota</taxon>
        <taxon>Bacilli</taxon>
        <taxon>Bacillales</taxon>
        <taxon>Staphylococcaceae</taxon>
        <taxon>Staphylococcus</taxon>
    </lineage>
</organism>
<dbReference type="EMBL" id="JAAJBW010000383">
    <property type="protein sequence ID" value="NGG26464.1"/>
    <property type="molecule type" value="Genomic_DNA"/>
</dbReference>
<dbReference type="Pfam" id="PF03616">
    <property type="entry name" value="Glt_symporter"/>
    <property type="match status" value="1"/>
</dbReference>
<feature type="transmembrane region" description="Helical" evidence="1">
    <location>
        <begin position="51"/>
        <end position="68"/>
    </location>
</feature>
<accession>A0A6G4N741</accession>
<protein>
    <submittedName>
        <fullName evidence="2">Sodium:glutamate symporter</fullName>
    </submittedName>
</protein>
<feature type="transmembrane region" description="Helical" evidence="1">
    <location>
        <begin position="20"/>
        <end position="44"/>
    </location>
</feature>
<dbReference type="InterPro" id="IPR004445">
    <property type="entry name" value="GltS"/>
</dbReference>
<keyword evidence="1" id="KW-0472">Membrane</keyword>
<dbReference type="GO" id="GO:0016020">
    <property type="term" value="C:membrane"/>
    <property type="evidence" value="ECO:0007669"/>
    <property type="project" value="InterPro"/>
</dbReference>
<comment type="caution">
    <text evidence="2">The sequence shown here is derived from an EMBL/GenBank/DDBJ whole genome shotgun (WGS) entry which is preliminary data.</text>
</comment>
<evidence type="ECO:0000256" key="1">
    <source>
        <dbReference type="SAM" id="Phobius"/>
    </source>
</evidence>
<dbReference type="PANTHER" id="PTHR36178">
    <property type="entry name" value="SLR0625 PROTEIN"/>
    <property type="match status" value="1"/>
</dbReference>
<sequence length="116" mass="12476">LGIFLSLALMSIQLIEIYKLAIPLIIIVLVQVVVMILFAVLILFRGLGKDYDAAVMVGGFIGHGLGATPNAMANLDVITKKYGNSPKAYLVVPIVGAFLIDLIGVIVIMGFIQWFS</sequence>
<proteinExistence type="predicted"/>
<feature type="non-terminal residue" evidence="2">
    <location>
        <position position="1"/>
    </location>
</feature>